<dbReference type="InParanoid" id="Q8TMJ2"/>
<keyword evidence="5 7" id="KW-0460">Magnesium</keyword>
<evidence type="ECO:0000259" key="11">
    <source>
        <dbReference type="Pfam" id="PF02880"/>
    </source>
</evidence>
<dbReference type="KEGG" id="mac:MA_2665"/>
<dbReference type="Pfam" id="PF02878">
    <property type="entry name" value="PGM_PMM_I"/>
    <property type="match status" value="1"/>
</dbReference>
<organism evidence="12 13">
    <name type="scientific">Methanosarcina acetivorans (strain ATCC 35395 / DSM 2834 / JCM 12185 / C2A)</name>
    <dbReference type="NCBI Taxonomy" id="188937"/>
    <lineage>
        <taxon>Archaea</taxon>
        <taxon>Methanobacteriati</taxon>
        <taxon>Methanobacteriota</taxon>
        <taxon>Stenosarchaea group</taxon>
        <taxon>Methanomicrobia</taxon>
        <taxon>Methanosarcinales</taxon>
        <taxon>Methanosarcinaceae</taxon>
        <taxon>Methanosarcina</taxon>
    </lineage>
</organism>
<dbReference type="Pfam" id="PF00408">
    <property type="entry name" value="PGM_PMM_IV"/>
    <property type="match status" value="1"/>
</dbReference>
<sequence>MEYHKIRLIKNKVEEQIQVEEQIRQLGTFFTLITMGGLSMALFGTNGVRGIANEYITPELSVNLARSLGTYMSSKGTVAIGCDTRISGQMLKSAAIAGALSTGLNVIDVGSAPTPSIQYYVRDHADAGIVITASHNPRQYNGIKFIAGDGTEFPRDGEKDIEKIYYSGKYSIVSWEKTGSFRTDPDVNAYYIRNIINSVNAETIRGHSFKVVIDTGCGAGSLTLPFLLRALGCQVLTLEAQPDGTFPWRNPEPLPEALTELTNLVKMTGADLGAAHDGDADRIVFVDENGQFINDDVLLAMVAKYMLEHEKGPVVTPVSSSQRIADVAKDAGVELYWTAVGSINVARKMMEVNAVFGGEGNGGLIFPKHQYCRDGAMGCAKVLEILAGGKKLSELAKSVPHYFNEKTKTPSKNKQVTMEIVKKEASELGHKLDTTDGVKIWYEDGWVLIRPSGTEPIFRIYAEAKKQDRAKELMQEGLNMVLKAEKSSTLK</sequence>
<dbReference type="Proteomes" id="UP000002487">
    <property type="component" value="Chromosome"/>
</dbReference>
<dbReference type="InterPro" id="IPR050060">
    <property type="entry name" value="Phosphoglucosamine_mutase"/>
</dbReference>
<keyword evidence="4 7" id="KW-0479">Metal-binding</keyword>
<evidence type="ECO:0000313" key="13">
    <source>
        <dbReference type="Proteomes" id="UP000002487"/>
    </source>
</evidence>
<dbReference type="InterPro" id="IPR036900">
    <property type="entry name" value="A-D-PHexomutase_C_sf"/>
</dbReference>
<dbReference type="GO" id="GO:0000287">
    <property type="term" value="F:magnesium ion binding"/>
    <property type="evidence" value="ECO:0007669"/>
    <property type="project" value="InterPro"/>
</dbReference>
<reference evidence="12 13" key="1">
    <citation type="journal article" date="2002" name="Genome Res.">
        <title>The genome of Methanosarcina acetivorans reveals extensive metabolic and physiological diversity.</title>
        <authorList>
            <person name="Galagan J.E."/>
            <person name="Nusbaum C."/>
            <person name="Roy A."/>
            <person name="Endrizzi M.G."/>
            <person name="Macdonald P."/>
            <person name="FitzHugh W."/>
            <person name="Calvo S."/>
            <person name="Engels R."/>
            <person name="Smirnov S."/>
            <person name="Atnoor D."/>
            <person name="Brown A."/>
            <person name="Allen N."/>
            <person name="Naylor J."/>
            <person name="Stange-Thomann N."/>
            <person name="DeArellano K."/>
            <person name="Johnson R."/>
            <person name="Linton L."/>
            <person name="McEwan P."/>
            <person name="McKernan K."/>
            <person name="Talamas J."/>
            <person name="Tirrell A."/>
            <person name="Ye W."/>
            <person name="Zimmer A."/>
            <person name="Barber R.D."/>
            <person name="Cann I."/>
            <person name="Graham D.E."/>
            <person name="Grahame D.A."/>
            <person name="Guss A."/>
            <person name="Hedderich R."/>
            <person name="Ingram-Smith C."/>
            <person name="Kuettner C.H."/>
            <person name="Krzycki J.A."/>
            <person name="Leigh J.A."/>
            <person name="Li W."/>
            <person name="Liu J."/>
            <person name="Mukhopadhyay B."/>
            <person name="Reeve J.N."/>
            <person name="Smith K."/>
            <person name="Springer T.A."/>
            <person name="Umayam L.A."/>
            <person name="White O."/>
            <person name="White R.H."/>
            <person name="de Macario E.C."/>
            <person name="Ferry J.G."/>
            <person name="Jarrell K.F."/>
            <person name="Jing H."/>
            <person name="Macario A.J.L."/>
            <person name="Paulsen I."/>
            <person name="Pritchett M."/>
            <person name="Sowers K.R."/>
            <person name="Swanson R.V."/>
            <person name="Zinder S.H."/>
            <person name="Lander E."/>
            <person name="Metcalf W.W."/>
            <person name="Birren B."/>
        </authorList>
    </citation>
    <scope>NUCLEOTIDE SEQUENCE [LARGE SCALE GENOMIC DNA]</scope>
    <source>
        <strain evidence="13">ATCC 35395 / DSM 2834 / JCM 12185 / C2A</strain>
    </source>
</reference>
<dbReference type="STRING" id="188937.MA_2665"/>
<gene>
    <name evidence="12" type="primary">pmm</name>
    <name evidence="12" type="ordered locus">MA_2665</name>
</gene>
<dbReference type="PROSITE" id="PS00710">
    <property type="entry name" value="PGM_PMM"/>
    <property type="match status" value="1"/>
</dbReference>
<keyword evidence="13" id="KW-1185">Reference proteome</keyword>
<feature type="domain" description="Alpha-D-phosphohexomutase alpha/beta/alpha" evidence="11">
    <location>
        <begin position="295"/>
        <end position="400"/>
    </location>
</feature>
<dbReference type="PhylomeDB" id="Q8TMJ2"/>
<evidence type="ECO:0000256" key="1">
    <source>
        <dbReference type="ARBA" id="ARBA00001946"/>
    </source>
</evidence>
<evidence type="ECO:0000259" key="9">
    <source>
        <dbReference type="Pfam" id="PF02878"/>
    </source>
</evidence>
<dbReference type="AlphaFoldDB" id="Q8TMJ2"/>
<dbReference type="GO" id="GO:0004615">
    <property type="term" value="F:phosphomannomutase activity"/>
    <property type="evidence" value="ECO:0000318"/>
    <property type="project" value="GO_Central"/>
</dbReference>
<feature type="domain" description="Alpha-D-phosphohexomutase alpha/beta/alpha" evidence="9">
    <location>
        <begin position="42"/>
        <end position="167"/>
    </location>
</feature>
<dbReference type="InterPro" id="IPR005841">
    <property type="entry name" value="Alpha-D-phosphohexomutase_SF"/>
</dbReference>
<dbReference type="Pfam" id="PF02880">
    <property type="entry name" value="PGM_PMM_III"/>
    <property type="match status" value="1"/>
</dbReference>
<evidence type="ECO:0000256" key="4">
    <source>
        <dbReference type="ARBA" id="ARBA00022723"/>
    </source>
</evidence>
<dbReference type="SUPFAM" id="SSF53738">
    <property type="entry name" value="Phosphoglucomutase, first 3 domains"/>
    <property type="match status" value="3"/>
</dbReference>
<keyword evidence="3" id="KW-0597">Phosphoprotein</keyword>
<feature type="domain" description="Alpha-D-phosphohexomutase alpha/beta/alpha" evidence="10">
    <location>
        <begin position="190"/>
        <end position="290"/>
    </location>
</feature>
<evidence type="ECO:0000256" key="5">
    <source>
        <dbReference type="ARBA" id="ARBA00022842"/>
    </source>
</evidence>
<name>Q8TMJ2_METAC</name>
<dbReference type="GO" id="GO:0008966">
    <property type="term" value="F:phosphoglucosamine mutase activity"/>
    <property type="evidence" value="ECO:0007669"/>
    <property type="project" value="InterPro"/>
</dbReference>
<comment type="cofactor">
    <cofactor evidence="1">
        <name>Mg(2+)</name>
        <dbReference type="ChEBI" id="CHEBI:18420"/>
    </cofactor>
</comment>
<feature type="domain" description="Alpha-D-phosphohexomutase C-terminal" evidence="8">
    <location>
        <begin position="421"/>
        <end position="476"/>
    </location>
</feature>
<dbReference type="CDD" id="cd03087">
    <property type="entry name" value="PGM_like1"/>
    <property type="match status" value="1"/>
</dbReference>
<dbReference type="PANTHER" id="PTHR42946:SF1">
    <property type="entry name" value="PHOSPHOGLUCOMUTASE (ALPHA-D-GLUCOSE-1,6-BISPHOSPHATE-DEPENDENT)"/>
    <property type="match status" value="1"/>
</dbReference>
<dbReference type="PRINTS" id="PR00509">
    <property type="entry name" value="PGMPMM"/>
</dbReference>
<dbReference type="InterPro" id="IPR005845">
    <property type="entry name" value="A-D-PHexomutase_a/b/a-II"/>
</dbReference>
<dbReference type="InterPro" id="IPR016055">
    <property type="entry name" value="A-D-PHexomutase_a/b/a-I/II/III"/>
</dbReference>
<dbReference type="GO" id="GO:0005975">
    <property type="term" value="P:carbohydrate metabolic process"/>
    <property type="evidence" value="ECO:0007669"/>
    <property type="project" value="InterPro"/>
</dbReference>
<dbReference type="NCBIfam" id="TIGR03990">
    <property type="entry name" value="Arch_GlmM"/>
    <property type="match status" value="1"/>
</dbReference>
<comment type="similarity">
    <text evidence="2 7">Belongs to the phosphohexose mutase family.</text>
</comment>
<dbReference type="InterPro" id="IPR024086">
    <property type="entry name" value="GlmM_arc-type"/>
</dbReference>
<dbReference type="Gene3D" id="3.40.120.10">
    <property type="entry name" value="Alpha-D-Glucose-1,6-Bisphosphate, subunit A, domain 3"/>
    <property type="match status" value="3"/>
</dbReference>
<protein>
    <submittedName>
        <fullName evidence="12">Phosphomannomutase</fullName>
    </submittedName>
</protein>
<evidence type="ECO:0000256" key="6">
    <source>
        <dbReference type="ARBA" id="ARBA00023235"/>
    </source>
</evidence>
<evidence type="ECO:0000256" key="3">
    <source>
        <dbReference type="ARBA" id="ARBA00022553"/>
    </source>
</evidence>
<dbReference type="InterPro" id="IPR005844">
    <property type="entry name" value="A-D-PHexomutase_a/b/a-I"/>
</dbReference>
<accession>Q8TMJ2</accession>
<dbReference type="InterPro" id="IPR005846">
    <property type="entry name" value="A-D-PHexomutase_a/b/a-III"/>
</dbReference>
<dbReference type="SUPFAM" id="SSF55957">
    <property type="entry name" value="Phosphoglucomutase, C-terminal domain"/>
    <property type="match status" value="1"/>
</dbReference>
<dbReference type="FunFam" id="3.40.120.10:FF:000001">
    <property type="entry name" value="Phosphoglucosamine mutase"/>
    <property type="match status" value="1"/>
</dbReference>
<dbReference type="InterPro" id="IPR016066">
    <property type="entry name" value="A-D-PHexomutase_CS"/>
</dbReference>
<dbReference type="FunFam" id="3.30.310.50:FF:000009">
    <property type="entry name" value="Probable phosphoglucosamine mutase"/>
    <property type="match status" value="1"/>
</dbReference>
<dbReference type="EMBL" id="AE010299">
    <property type="protein sequence ID" value="AAM06043.1"/>
    <property type="molecule type" value="Genomic_DNA"/>
</dbReference>
<dbReference type="InterPro" id="IPR005843">
    <property type="entry name" value="A-D-PHexomutase_C"/>
</dbReference>
<proteinExistence type="inferred from homology"/>
<evidence type="ECO:0000256" key="2">
    <source>
        <dbReference type="ARBA" id="ARBA00010231"/>
    </source>
</evidence>
<evidence type="ECO:0000256" key="7">
    <source>
        <dbReference type="RuleBase" id="RU004326"/>
    </source>
</evidence>
<keyword evidence="6" id="KW-0413">Isomerase</keyword>
<dbReference type="FunFam" id="3.40.120.10:FF:000020">
    <property type="entry name" value="Phosphoglucosamine mutase"/>
    <property type="match status" value="1"/>
</dbReference>
<dbReference type="HOGENOM" id="CLU_016950_7_1_2"/>
<dbReference type="Gene3D" id="3.30.310.50">
    <property type="entry name" value="Alpha-D-phosphohexomutase, C-terminal domain"/>
    <property type="match status" value="1"/>
</dbReference>
<dbReference type="Pfam" id="PF02879">
    <property type="entry name" value="PGM_PMM_II"/>
    <property type="match status" value="1"/>
</dbReference>
<dbReference type="EnsemblBacteria" id="AAM06043">
    <property type="protein sequence ID" value="AAM06043"/>
    <property type="gene ID" value="MA_2665"/>
</dbReference>
<dbReference type="PANTHER" id="PTHR42946">
    <property type="entry name" value="PHOSPHOHEXOSE MUTASE"/>
    <property type="match status" value="1"/>
</dbReference>
<evidence type="ECO:0000259" key="10">
    <source>
        <dbReference type="Pfam" id="PF02879"/>
    </source>
</evidence>
<evidence type="ECO:0000313" key="12">
    <source>
        <dbReference type="EMBL" id="AAM06043.1"/>
    </source>
</evidence>
<evidence type="ECO:0000259" key="8">
    <source>
        <dbReference type="Pfam" id="PF00408"/>
    </source>
</evidence>